<dbReference type="InterPro" id="IPR002401">
    <property type="entry name" value="Cyt_P450_E_grp-I"/>
</dbReference>
<dbReference type="FunFam" id="1.10.630.10:FF:000043">
    <property type="entry name" value="Cytochrome P450 99A2"/>
    <property type="match status" value="1"/>
</dbReference>
<sequence>MVLEYFPSLAILLASLLLVYMVVKQWKGSKSALPPGPKELPLIGNIHQLIGSSLPPHHALRDLAKKYGPVMHLKLGELTTIIISSPEAAEAALKTHELSLVQRPILATVKTLSSGGFGVIFAPYGNYWRQMRKICTVELLGAKRVQSFRPVREEEVAKFIGSIHGSSSNGGSAINMTDKIFQLTSCITSRAMFGKECNETNEFLMVVKEANELVNGFAIPELFPSLKILQFFSSKKSTLENLHLRLDKLLDNIIDDHKAKRVLHHDISGHEEGDLVDMLLNLADSTHLEFPFTTTDIKAIILDIFGAGTDTSATTTAWAMAELMKNPKVMEKAQVEVRQRLKGTKKINEEDIQELKYLKYVIKETLRLHPPVTLNQRESVENFQMGKYKIPAKARLMFNLWAIARDAKHWPDADCFRPERFHESCIDYKGTNFQYLPFGAGRRMCPGIAFGIANVELPLAQLLYHFDWKLPRGMKPEELSMTEGFGVAVNRKDPLYLIATPVCSTE</sequence>
<keyword evidence="11" id="KW-1185">Reference proteome</keyword>
<organism evidence="10 11">
    <name type="scientific">Escallonia herrerae</name>
    <dbReference type="NCBI Taxonomy" id="1293975"/>
    <lineage>
        <taxon>Eukaryota</taxon>
        <taxon>Viridiplantae</taxon>
        <taxon>Streptophyta</taxon>
        <taxon>Embryophyta</taxon>
        <taxon>Tracheophyta</taxon>
        <taxon>Spermatophyta</taxon>
        <taxon>Magnoliopsida</taxon>
        <taxon>eudicotyledons</taxon>
        <taxon>Gunneridae</taxon>
        <taxon>Pentapetalae</taxon>
        <taxon>asterids</taxon>
        <taxon>campanulids</taxon>
        <taxon>Escalloniales</taxon>
        <taxon>Escalloniaceae</taxon>
        <taxon>Escallonia</taxon>
    </lineage>
</organism>
<dbReference type="InterPro" id="IPR036396">
    <property type="entry name" value="Cyt_P450_sf"/>
</dbReference>
<dbReference type="PRINTS" id="PR00385">
    <property type="entry name" value="P450"/>
</dbReference>
<dbReference type="Gene3D" id="1.10.630.10">
    <property type="entry name" value="Cytochrome P450"/>
    <property type="match status" value="1"/>
</dbReference>
<evidence type="ECO:0008006" key="12">
    <source>
        <dbReference type="Google" id="ProtNLM"/>
    </source>
</evidence>
<evidence type="ECO:0000256" key="2">
    <source>
        <dbReference type="ARBA" id="ARBA00022617"/>
    </source>
</evidence>
<accession>A0AA89AL17</accession>
<comment type="caution">
    <text evidence="10">The sequence shown here is derived from an EMBL/GenBank/DDBJ whole genome shotgun (WGS) entry which is preliminary data.</text>
</comment>
<reference evidence="10" key="1">
    <citation type="submission" date="2022-12" db="EMBL/GenBank/DDBJ databases">
        <title>Draft genome assemblies for two species of Escallonia (Escalloniales).</title>
        <authorList>
            <person name="Chanderbali A."/>
            <person name="Dervinis C."/>
            <person name="Anghel I."/>
            <person name="Soltis D."/>
            <person name="Soltis P."/>
            <person name="Zapata F."/>
        </authorList>
    </citation>
    <scope>NUCLEOTIDE SEQUENCE</scope>
    <source>
        <strain evidence="10">UCBG64.0493</strain>
        <tissue evidence="10">Leaf</tissue>
    </source>
</reference>
<dbReference type="PROSITE" id="PS00086">
    <property type="entry name" value="CYTOCHROME_P450"/>
    <property type="match status" value="1"/>
</dbReference>
<dbReference type="EMBL" id="JAVXUP010002084">
    <property type="protein sequence ID" value="KAK3005788.1"/>
    <property type="molecule type" value="Genomic_DNA"/>
</dbReference>
<dbReference type="AlphaFoldDB" id="A0AA89AL17"/>
<dbReference type="SUPFAM" id="SSF48264">
    <property type="entry name" value="Cytochrome P450"/>
    <property type="match status" value="1"/>
</dbReference>
<keyword evidence="6 8" id="KW-0503">Monooxygenase</keyword>
<keyword evidence="9" id="KW-1133">Transmembrane helix</keyword>
<keyword evidence="9" id="KW-0472">Membrane</keyword>
<dbReference type="GO" id="GO:0020037">
    <property type="term" value="F:heme binding"/>
    <property type="evidence" value="ECO:0007669"/>
    <property type="project" value="InterPro"/>
</dbReference>
<proteinExistence type="inferred from homology"/>
<feature type="transmembrane region" description="Helical" evidence="9">
    <location>
        <begin position="6"/>
        <end position="23"/>
    </location>
</feature>
<evidence type="ECO:0000256" key="5">
    <source>
        <dbReference type="ARBA" id="ARBA00023004"/>
    </source>
</evidence>
<evidence type="ECO:0000256" key="7">
    <source>
        <dbReference type="PIRSR" id="PIRSR602401-1"/>
    </source>
</evidence>
<feature type="binding site" description="axial binding residue" evidence="7">
    <location>
        <position position="445"/>
    </location>
    <ligand>
        <name>heme</name>
        <dbReference type="ChEBI" id="CHEBI:30413"/>
    </ligand>
    <ligandPart>
        <name>Fe</name>
        <dbReference type="ChEBI" id="CHEBI:18248"/>
    </ligandPart>
</feature>
<protein>
    <recommendedName>
        <fullName evidence="12">Cytochrome P450</fullName>
    </recommendedName>
</protein>
<name>A0AA89AL17_9ASTE</name>
<dbReference type="Pfam" id="PF00067">
    <property type="entry name" value="p450"/>
    <property type="match status" value="1"/>
</dbReference>
<keyword evidence="5 7" id="KW-0408">Iron</keyword>
<dbReference type="GO" id="GO:0016705">
    <property type="term" value="F:oxidoreductase activity, acting on paired donors, with incorporation or reduction of molecular oxygen"/>
    <property type="evidence" value="ECO:0007669"/>
    <property type="project" value="InterPro"/>
</dbReference>
<dbReference type="GO" id="GO:0004497">
    <property type="term" value="F:monooxygenase activity"/>
    <property type="evidence" value="ECO:0007669"/>
    <property type="project" value="UniProtKB-KW"/>
</dbReference>
<evidence type="ECO:0000256" key="6">
    <source>
        <dbReference type="ARBA" id="ARBA00023033"/>
    </source>
</evidence>
<gene>
    <name evidence="10" type="ORF">RJ639_016873</name>
</gene>
<dbReference type="InterPro" id="IPR001128">
    <property type="entry name" value="Cyt_P450"/>
</dbReference>
<dbReference type="Proteomes" id="UP001188597">
    <property type="component" value="Unassembled WGS sequence"/>
</dbReference>
<dbReference type="CDD" id="cd11072">
    <property type="entry name" value="CYP71-like"/>
    <property type="match status" value="1"/>
</dbReference>
<evidence type="ECO:0000256" key="1">
    <source>
        <dbReference type="ARBA" id="ARBA00010617"/>
    </source>
</evidence>
<keyword evidence="3 7" id="KW-0479">Metal-binding</keyword>
<evidence type="ECO:0000256" key="9">
    <source>
        <dbReference type="SAM" id="Phobius"/>
    </source>
</evidence>
<evidence type="ECO:0000313" key="11">
    <source>
        <dbReference type="Proteomes" id="UP001188597"/>
    </source>
</evidence>
<dbReference type="PANTHER" id="PTHR47955">
    <property type="entry name" value="CYTOCHROME P450 FAMILY 71 PROTEIN"/>
    <property type="match status" value="1"/>
</dbReference>
<dbReference type="GO" id="GO:0051762">
    <property type="term" value="P:sesquiterpene biosynthetic process"/>
    <property type="evidence" value="ECO:0007669"/>
    <property type="project" value="UniProtKB-ARBA"/>
</dbReference>
<keyword evidence="2 7" id="KW-0349">Heme</keyword>
<evidence type="ECO:0000256" key="3">
    <source>
        <dbReference type="ARBA" id="ARBA00022723"/>
    </source>
</evidence>
<dbReference type="PRINTS" id="PR00463">
    <property type="entry name" value="EP450I"/>
</dbReference>
<evidence type="ECO:0000313" key="10">
    <source>
        <dbReference type="EMBL" id="KAK3005788.1"/>
    </source>
</evidence>
<keyword evidence="4 8" id="KW-0560">Oxidoreductase</keyword>
<dbReference type="GO" id="GO:0005506">
    <property type="term" value="F:iron ion binding"/>
    <property type="evidence" value="ECO:0007669"/>
    <property type="project" value="InterPro"/>
</dbReference>
<evidence type="ECO:0000256" key="8">
    <source>
        <dbReference type="RuleBase" id="RU000461"/>
    </source>
</evidence>
<dbReference type="PANTHER" id="PTHR47955:SF8">
    <property type="entry name" value="CYTOCHROME P450 71D11-LIKE"/>
    <property type="match status" value="1"/>
</dbReference>
<comment type="similarity">
    <text evidence="1 8">Belongs to the cytochrome P450 family.</text>
</comment>
<evidence type="ECO:0000256" key="4">
    <source>
        <dbReference type="ARBA" id="ARBA00023002"/>
    </source>
</evidence>
<comment type="cofactor">
    <cofactor evidence="7">
        <name>heme</name>
        <dbReference type="ChEBI" id="CHEBI:30413"/>
    </cofactor>
</comment>
<keyword evidence="9" id="KW-0812">Transmembrane</keyword>
<dbReference type="InterPro" id="IPR017972">
    <property type="entry name" value="Cyt_P450_CS"/>
</dbReference>